<dbReference type="Pfam" id="PF00887">
    <property type="entry name" value="ACBP"/>
    <property type="match status" value="1"/>
</dbReference>
<organism evidence="4 5">
    <name type="scientific">Acrasis kona</name>
    <dbReference type="NCBI Taxonomy" id="1008807"/>
    <lineage>
        <taxon>Eukaryota</taxon>
        <taxon>Discoba</taxon>
        <taxon>Heterolobosea</taxon>
        <taxon>Tetramitia</taxon>
        <taxon>Eutetramitia</taxon>
        <taxon>Acrasidae</taxon>
        <taxon>Acrasis</taxon>
    </lineage>
</organism>
<dbReference type="Proteomes" id="UP001431209">
    <property type="component" value="Unassembled WGS sequence"/>
</dbReference>
<dbReference type="GO" id="GO:0000062">
    <property type="term" value="F:fatty-acyl-CoA binding"/>
    <property type="evidence" value="ECO:0007669"/>
    <property type="project" value="InterPro"/>
</dbReference>
<feature type="domain" description="ACB" evidence="3">
    <location>
        <begin position="4"/>
        <end position="91"/>
    </location>
</feature>
<dbReference type="GO" id="GO:0006631">
    <property type="term" value="P:fatty acid metabolic process"/>
    <property type="evidence" value="ECO:0007669"/>
    <property type="project" value="TreeGrafter"/>
</dbReference>
<evidence type="ECO:0000313" key="5">
    <source>
        <dbReference type="Proteomes" id="UP001431209"/>
    </source>
</evidence>
<comment type="caution">
    <text evidence="4">The sequence shown here is derived from an EMBL/GenBank/DDBJ whole genome shotgun (WGS) entry which is preliminary data.</text>
</comment>
<dbReference type="InterPro" id="IPR035984">
    <property type="entry name" value="Acyl-CoA-binding_sf"/>
</dbReference>
<evidence type="ECO:0000313" key="4">
    <source>
        <dbReference type="EMBL" id="KAL0488454.1"/>
    </source>
</evidence>
<dbReference type="PANTHER" id="PTHR23310">
    <property type="entry name" value="ACYL-COA-BINDING PROTEIN, ACBP"/>
    <property type="match status" value="1"/>
</dbReference>
<dbReference type="EMBL" id="JAOPGA020001439">
    <property type="protein sequence ID" value="KAL0488454.1"/>
    <property type="molecule type" value="Genomic_DNA"/>
</dbReference>
<protein>
    <recommendedName>
        <fullName evidence="3">ACB domain-containing protein</fullName>
    </recommendedName>
</protein>
<sequence length="100" mass="11564">MTDQETEFKRAQEYIQKAPSNGDTSNEDKLKYYAYYKQATEGPATGKRPGVFDLVARYKYDAWAKLGKLSKEEAMAGYVKTLEQSAPEWRKYFEQTTSKL</sequence>
<evidence type="ECO:0000256" key="2">
    <source>
        <dbReference type="ARBA" id="ARBA00023121"/>
    </source>
</evidence>
<reference evidence="4 5" key="1">
    <citation type="submission" date="2024-03" db="EMBL/GenBank/DDBJ databases">
        <title>The Acrasis kona genome and developmental transcriptomes reveal deep origins of eukaryotic multicellular pathways.</title>
        <authorList>
            <person name="Sheikh S."/>
            <person name="Fu C.-J."/>
            <person name="Brown M.W."/>
            <person name="Baldauf S.L."/>
        </authorList>
    </citation>
    <scope>NUCLEOTIDE SEQUENCE [LARGE SCALE GENOMIC DNA]</scope>
    <source>
        <strain evidence="4 5">ATCC MYA-3509</strain>
    </source>
</reference>
<name>A0AAW2ZGH0_9EUKA</name>
<keyword evidence="2" id="KW-0446">Lipid-binding</keyword>
<comment type="similarity">
    <text evidence="1">Belongs to the ACBP family.</text>
</comment>
<evidence type="ECO:0000259" key="3">
    <source>
        <dbReference type="PROSITE" id="PS51228"/>
    </source>
</evidence>
<dbReference type="InterPro" id="IPR022408">
    <property type="entry name" value="Acyl-CoA-binding_prot_CS"/>
</dbReference>
<dbReference type="PROSITE" id="PS51228">
    <property type="entry name" value="ACB_2"/>
    <property type="match status" value="1"/>
</dbReference>
<gene>
    <name evidence="4" type="ORF">AKO1_015625</name>
</gene>
<evidence type="ECO:0000256" key="1">
    <source>
        <dbReference type="ARBA" id="ARBA00005567"/>
    </source>
</evidence>
<dbReference type="PANTHER" id="PTHR23310:SF62">
    <property type="entry name" value="ACYL-COA BINDING PROTEIN 1, ISOFORM A"/>
    <property type="match status" value="1"/>
</dbReference>
<dbReference type="InterPro" id="IPR000582">
    <property type="entry name" value="Acyl-CoA-binding_protein"/>
</dbReference>
<dbReference type="PROSITE" id="PS00880">
    <property type="entry name" value="ACB_1"/>
    <property type="match status" value="1"/>
</dbReference>
<accession>A0AAW2ZGH0</accession>
<dbReference type="Gene3D" id="1.20.80.10">
    <property type="match status" value="1"/>
</dbReference>
<dbReference type="SUPFAM" id="SSF47027">
    <property type="entry name" value="Acyl-CoA binding protein"/>
    <property type="match status" value="1"/>
</dbReference>
<dbReference type="AlphaFoldDB" id="A0AAW2ZGH0"/>
<keyword evidence="5" id="KW-1185">Reference proteome</keyword>
<proteinExistence type="inferred from homology"/>
<dbReference type="InterPro" id="IPR014352">
    <property type="entry name" value="FERM/acyl-CoA-bd_prot_sf"/>
</dbReference>
<dbReference type="PRINTS" id="PR00689">
    <property type="entry name" value="ACOABINDINGP"/>
</dbReference>